<evidence type="ECO:0000313" key="3">
    <source>
        <dbReference type="EMBL" id="KEP71013.1"/>
    </source>
</evidence>
<dbReference type="GO" id="GO:0046872">
    <property type="term" value="F:metal ion binding"/>
    <property type="evidence" value="ECO:0007669"/>
    <property type="project" value="UniProtKB-KW"/>
</dbReference>
<proteinExistence type="predicted"/>
<sequence>MATSDASLQIGDVTLIVHDLPAVAQFYEKIIGLERISADASEIALGVEGQVMVRLRRDAQAARTSPREAGLFHTAFLLPERSDLGAFLSHLSKMGQSLEGASDHKVSEALYLSDPEGNGVEIYRDRPRAEWPLKNGEIAMTTDPIDLQDVARAAQAEWRGAPAGTVIGHVHLRVGALDPAELFYRDILGLPVTTRYRWANFHGWDGYHHHIATNIWHSKGAAPKTSPRTGLAEVGLRGTPEALEALVARAGANPVDPWGLPFALREKETAPA</sequence>
<evidence type="ECO:0000259" key="2">
    <source>
        <dbReference type="PROSITE" id="PS51819"/>
    </source>
</evidence>
<evidence type="ECO:0000313" key="4">
    <source>
        <dbReference type="Proteomes" id="UP000027725"/>
    </source>
</evidence>
<dbReference type="Gene3D" id="3.10.180.10">
    <property type="entry name" value="2,3-Dihydroxybiphenyl 1,2-Dioxygenase, domain 1"/>
    <property type="match status" value="2"/>
</dbReference>
<name>A0A074TPT4_9RHOB</name>
<dbReference type="PANTHER" id="PTHR43279">
    <property type="entry name" value="CATECHOL-2,3-DIOXYGENASE"/>
    <property type="match status" value="1"/>
</dbReference>
<dbReference type="OrthoDB" id="9792626at2"/>
<dbReference type="InterPro" id="IPR029068">
    <property type="entry name" value="Glyas_Bleomycin-R_OHBP_Dase"/>
</dbReference>
<gene>
    <name evidence="3" type="ORF">DL1_10190</name>
</gene>
<dbReference type="GO" id="GO:0004462">
    <property type="term" value="F:lactoylglutathione lyase activity"/>
    <property type="evidence" value="ECO:0007669"/>
    <property type="project" value="InterPro"/>
</dbReference>
<protein>
    <submittedName>
        <fullName evidence="3">Glyoxalase</fullName>
    </submittedName>
</protein>
<feature type="domain" description="VOC" evidence="2">
    <location>
        <begin position="9"/>
        <end position="125"/>
    </location>
</feature>
<feature type="domain" description="VOC" evidence="2">
    <location>
        <begin position="166"/>
        <end position="272"/>
    </location>
</feature>
<evidence type="ECO:0000256" key="1">
    <source>
        <dbReference type="ARBA" id="ARBA00022723"/>
    </source>
</evidence>
<keyword evidence="4" id="KW-1185">Reference proteome</keyword>
<dbReference type="InterPro" id="IPR037523">
    <property type="entry name" value="VOC_core"/>
</dbReference>
<dbReference type="Pfam" id="PF00903">
    <property type="entry name" value="Glyoxalase"/>
    <property type="match status" value="1"/>
</dbReference>
<dbReference type="PROSITE" id="PS00934">
    <property type="entry name" value="GLYOXALASE_I_1"/>
    <property type="match status" value="1"/>
</dbReference>
<reference evidence="3 4" key="1">
    <citation type="submission" date="2014-03" db="EMBL/GenBank/DDBJ databases">
        <title>The draft genome sequence of Thioclava dalianensis DLFJ1-1.</title>
        <authorList>
            <person name="Lai Q."/>
            <person name="Shao Z."/>
        </authorList>
    </citation>
    <scope>NUCLEOTIDE SEQUENCE [LARGE SCALE GENOMIC DNA]</scope>
    <source>
        <strain evidence="3 4">DLFJ1-1</strain>
    </source>
</reference>
<dbReference type="Proteomes" id="UP000027725">
    <property type="component" value="Unassembled WGS sequence"/>
</dbReference>
<dbReference type="PANTHER" id="PTHR43279:SF1">
    <property type="entry name" value="CATECHOL-2,3-DIOXYGENASE"/>
    <property type="match status" value="1"/>
</dbReference>
<dbReference type="eggNOG" id="COG2514">
    <property type="taxonomic scope" value="Bacteria"/>
</dbReference>
<organism evidence="3 4">
    <name type="scientific">Thioclava dalianensis</name>
    <dbReference type="NCBI Taxonomy" id="1185766"/>
    <lineage>
        <taxon>Bacteria</taxon>
        <taxon>Pseudomonadati</taxon>
        <taxon>Pseudomonadota</taxon>
        <taxon>Alphaproteobacteria</taxon>
        <taxon>Rhodobacterales</taxon>
        <taxon>Paracoccaceae</taxon>
        <taxon>Thioclava</taxon>
    </lineage>
</organism>
<comment type="caution">
    <text evidence="3">The sequence shown here is derived from an EMBL/GenBank/DDBJ whole genome shotgun (WGS) entry which is preliminary data.</text>
</comment>
<dbReference type="STRING" id="1185766.SAMN05216224_103256"/>
<keyword evidence="1" id="KW-0479">Metal-binding</keyword>
<accession>A0A074TPT4</accession>
<dbReference type="InterPro" id="IPR018146">
    <property type="entry name" value="Glyoxalase_1_CS"/>
</dbReference>
<dbReference type="AlphaFoldDB" id="A0A074TPT4"/>
<dbReference type="InterPro" id="IPR004360">
    <property type="entry name" value="Glyas_Fos-R_dOase_dom"/>
</dbReference>
<dbReference type="EMBL" id="JHEH01000003">
    <property type="protein sequence ID" value="KEP71013.1"/>
    <property type="molecule type" value="Genomic_DNA"/>
</dbReference>
<dbReference type="SUPFAM" id="SSF54593">
    <property type="entry name" value="Glyoxalase/Bleomycin resistance protein/Dihydroxybiphenyl dioxygenase"/>
    <property type="match status" value="2"/>
</dbReference>
<dbReference type="RefSeq" id="WP_038062399.1">
    <property type="nucleotide sequence ID" value="NZ_FOVB01000003.1"/>
</dbReference>
<dbReference type="PROSITE" id="PS51819">
    <property type="entry name" value="VOC"/>
    <property type="match status" value="2"/>
</dbReference>